<organism evidence="1">
    <name type="scientific">Aspergillus niger</name>
    <dbReference type="NCBI Taxonomy" id="5061"/>
    <lineage>
        <taxon>Eukaryota</taxon>
        <taxon>Fungi</taxon>
        <taxon>Dikarya</taxon>
        <taxon>Ascomycota</taxon>
        <taxon>Pezizomycotina</taxon>
        <taxon>Eurotiomycetes</taxon>
        <taxon>Eurotiomycetidae</taxon>
        <taxon>Eurotiales</taxon>
        <taxon>Aspergillaceae</taxon>
        <taxon>Aspergillus</taxon>
        <taxon>Aspergillus subgen. Circumdati</taxon>
    </lineage>
</organism>
<dbReference type="AlphaFoldDB" id="A0AAJ8BRS1"/>
<reference evidence="1" key="2">
    <citation type="submission" date="2025-08" db="UniProtKB">
        <authorList>
            <consortium name="RefSeq"/>
        </authorList>
    </citation>
    <scope>IDENTIFICATION</scope>
</reference>
<gene>
    <name evidence="1" type="ORF">An16g00435</name>
</gene>
<dbReference type="GeneID" id="84593297"/>
<reference evidence="1" key="1">
    <citation type="submission" date="2025-02" db="EMBL/GenBank/DDBJ databases">
        <authorList>
            <consortium name="NCBI Genome Project"/>
        </authorList>
    </citation>
    <scope>NUCLEOTIDE SEQUENCE</scope>
</reference>
<dbReference type="KEGG" id="ang:An16g00435"/>
<dbReference type="VEuPathDB" id="FungiDB:An16g00435"/>
<dbReference type="RefSeq" id="XP_059602680.1">
    <property type="nucleotide sequence ID" value="XM_059744872.1"/>
</dbReference>
<sequence length="78" mass="8387">MASVALRATLSYSCYTIHILSSAPRHVCNWPEMAGIETPFGLFCQVIAADELGDIYTGAGVCYTGPCSRRMCGSYLST</sequence>
<name>A0AAJ8BRS1_ASPNG</name>
<evidence type="ECO:0000313" key="1">
    <source>
        <dbReference type="RefSeq" id="XP_059602680.1"/>
    </source>
</evidence>
<accession>A0AAJ8BRS1</accession>
<proteinExistence type="predicted"/>
<protein>
    <submittedName>
        <fullName evidence="1">Uncharacterized protein</fullName>
    </submittedName>
</protein>